<organism evidence="1">
    <name type="scientific">freshwater metagenome</name>
    <dbReference type="NCBI Taxonomy" id="449393"/>
    <lineage>
        <taxon>unclassified sequences</taxon>
        <taxon>metagenomes</taxon>
        <taxon>ecological metagenomes</taxon>
    </lineage>
</organism>
<evidence type="ECO:0000313" key="1">
    <source>
        <dbReference type="EMBL" id="CAB4967021.1"/>
    </source>
</evidence>
<name>A0A6J7LFN3_9ZZZZ</name>
<dbReference type="EMBL" id="CAFBNJ010000192">
    <property type="protein sequence ID" value="CAB4967021.1"/>
    <property type="molecule type" value="Genomic_DNA"/>
</dbReference>
<reference evidence="1" key="1">
    <citation type="submission" date="2020-05" db="EMBL/GenBank/DDBJ databases">
        <authorList>
            <person name="Chiriac C."/>
            <person name="Salcher M."/>
            <person name="Ghai R."/>
            <person name="Kavagutti S V."/>
        </authorList>
    </citation>
    <scope>NUCLEOTIDE SEQUENCE</scope>
</reference>
<accession>A0A6J7LFN3</accession>
<gene>
    <name evidence="1" type="ORF">UFOPK3785_02089</name>
</gene>
<proteinExistence type="predicted"/>
<sequence>MGENVAFSGSSEFHRSDDAGGVADNAVLVGSLHAIHRERRLGVVDEDSLGAPAVELLCSITVGVVAVDGEIDPHHVGRSVGDQRRTIAGTDHVVGRGGYERRIERSGVVTDTNEWFEAWHRVVLSDSRRCLVRTKWFGRHDCGEGVGDSRHGMGP</sequence>
<protein>
    <submittedName>
        <fullName evidence="1">Unannotated protein</fullName>
    </submittedName>
</protein>
<dbReference type="AlphaFoldDB" id="A0A6J7LFN3"/>